<name>A0A6J6NJT8_9ZZZZ</name>
<reference evidence="1" key="1">
    <citation type="submission" date="2020-05" db="EMBL/GenBank/DDBJ databases">
        <authorList>
            <person name="Chiriac C."/>
            <person name="Salcher M."/>
            <person name="Ghai R."/>
            <person name="Kavagutti S V."/>
        </authorList>
    </citation>
    <scope>NUCLEOTIDE SEQUENCE</scope>
</reference>
<dbReference type="AlphaFoldDB" id="A0A6J6NJT8"/>
<gene>
    <name evidence="1" type="ORF">UFOPK2334_01483</name>
</gene>
<evidence type="ECO:0000313" key="1">
    <source>
        <dbReference type="EMBL" id="CAB4686472.1"/>
    </source>
</evidence>
<sequence>MFDNALAIPVSREIADEISSIRATRASPIALRYFARSAFGSVLHEVKAAFAAAAALVTSPAVPSGIVAMTSSLVESKTEIVFLPSEATHWPLI</sequence>
<accession>A0A6J6NJT8</accession>
<organism evidence="1">
    <name type="scientific">freshwater metagenome</name>
    <dbReference type="NCBI Taxonomy" id="449393"/>
    <lineage>
        <taxon>unclassified sequences</taxon>
        <taxon>metagenomes</taxon>
        <taxon>ecological metagenomes</taxon>
    </lineage>
</organism>
<dbReference type="EMBL" id="CAEZXA010000179">
    <property type="protein sequence ID" value="CAB4686472.1"/>
    <property type="molecule type" value="Genomic_DNA"/>
</dbReference>
<protein>
    <submittedName>
        <fullName evidence="1">Unannotated protein</fullName>
    </submittedName>
</protein>
<proteinExistence type="predicted"/>